<evidence type="ECO:0000256" key="2">
    <source>
        <dbReference type="SAM" id="SignalP"/>
    </source>
</evidence>
<dbReference type="Pfam" id="PF07082">
    <property type="entry name" value="DUF1350"/>
    <property type="match status" value="1"/>
</dbReference>
<feature type="region of interest" description="Disordered" evidence="1">
    <location>
        <begin position="76"/>
        <end position="121"/>
    </location>
</feature>
<protein>
    <submittedName>
        <fullName evidence="3">Uncharacterized protein</fullName>
    </submittedName>
</protein>
<dbReference type="PANTHER" id="PTHR34127">
    <property type="entry name" value="OS04G0405600 PROTEIN"/>
    <property type="match status" value="1"/>
</dbReference>
<name>A0A7S4EQW5_9STRA</name>
<accession>A0A7S4EQW5</accession>
<feature type="chain" id="PRO_5031561395" evidence="2">
    <location>
        <begin position="31"/>
        <end position="470"/>
    </location>
</feature>
<reference evidence="3" key="1">
    <citation type="submission" date="2021-01" db="EMBL/GenBank/DDBJ databases">
        <authorList>
            <person name="Corre E."/>
            <person name="Pelletier E."/>
            <person name="Niang G."/>
            <person name="Scheremetjew M."/>
            <person name="Finn R."/>
            <person name="Kale V."/>
            <person name="Holt S."/>
            <person name="Cochrane G."/>
            <person name="Meng A."/>
            <person name="Brown T."/>
            <person name="Cohen L."/>
        </authorList>
    </citation>
    <scope>NUCLEOTIDE SEQUENCE</scope>
    <source>
        <strain evidence="3">10249 10 AB</strain>
    </source>
</reference>
<dbReference type="InterPro" id="IPR010765">
    <property type="entry name" value="DUF1350"/>
</dbReference>
<feature type="signal peptide" evidence="2">
    <location>
        <begin position="1"/>
        <end position="30"/>
    </location>
</feature>
<dbReference type="PANTHER" id="PTHR34127:SF1">
    <property type="entry name" value="OS04G0405600 PROTEIN"/>
    <property type="match status" value="1"/>
</dbReference>
<gene>
    <name evidence="3" type="ORF">PAUS00366_LOCUS22361</name>
</gene>
<keyword evidence="2" id="KW-0732">Signal</keyword>
<sequence length="470" mass="50848">MERIKTKLGFCTICIGTWLTLEQYAATASAFSLGVVGQTTRNRRVSHSALTATNGGDFGELTSALATLDQQWQIQQQSSAANGKGKPRWSKLILPPKEDSDDVDSQYDATSDTTTTTNPFNKQEEEFVWMLEPPSSSIPSCVVVFTGGAGLGQFPQVAYNELLSKISDKLNAVCVTAPYEVGLDHFSLAKQTGERLRRALLVLNDDRNGGESNTSTSTDDDFRSRLPTYSLAHSLGCKLQTIYMAATGLENSFDGIGFMAYNNFSFAKTITMGRSFAQELRGGTNANMNMNMGTMGNPEMMNSIFDFAEMAVGAIGLDFSPNSQDTERLIQLRYNGDVQAKTRLFIFDEDNLDSSQEFKEACQSISDADGNAKSGSGGLQVSNLPGGHLTPVFFEWNVDELAKEAMGGLGDNFTPENIDMAKEAIGGFQGASFGDEENFGALVDEVCDWILGKPPTTVSIPRISSSIGEA</sequence>
<proteinExistence type="predicted"/>
<dbReference type="AlphaFoldDB" id="A0A7S4EQW5"/>
<evidence type="ECO:0000313" key="3">
    <source>
        <dbReference type="EMBL" id="CAE0729576.1"/>
    </source>
</evidence>
<evidence type="ECO:0000256" key="1">
    <source>
        <dbReference type="SAM" id="MobiDB-lite"/>
    </source>
</evidence>
<dbReference type="EMBL" id="HBIX01034240">
    <property type="protein sequence ID" value="CAE0729576.1"/>
    <property type="molecule type" value="Transcribed_RNA"/>
</dbReference>
<organism evidence="3">
    <name type="scientific">Pseudo-nitzschia australis</name>
    <dbReference type="NCBI Taxonomy" id="44445"/>
    <lineage>
        <taxon>Eukaryota</taxon>
        <taxon>Sar</taxon>
        <taxon>Stramenopiles</taxon>
        <taxon>Ochrophyta</taxon>
        <taxon>Bacillariophyta</taxon>
        <taxon>Bacillariophyceae</taxon>
        <taxon>Bacillariophycidae</taxon>
        <taxon>Bacillariales</taxon>
        <taxon>Bacillariaceae</taxon>
        <taxon>Pseudo-nitzschia</taxon>
    </lineage>
</organism>